<dbReference type="EMBL" id="JBBDGL010000002">
    <property type="protein sequence ID" value="MEJ1155843.1"/>
    <property type="molecule type" value="Genomic_DNA"/>
</dbReference>
<evidence type="ECO:0000256" key="5">
    <source>
        <dbReference type="ARBA" id="ARBA00024484"/>
    </source>
</evidence>
<dbReference type="RefSeq" id="WP_337338256.1">
    <property type="nucleotide sequence ID" value="NZ_JBBDGL010000002.1"/>
</dbReference>
<sequence length="632" mass="69155">MSMVAETSSAEPRVTYLPRLLTEAASTIPHHTALRVKKAGIWQDITWSDYRDAVESIAFGLADLGVGEGDRVAIQSENRPEWLFADVAAAALRAVIVGFYPTNPVAEVTYLLQDSGARVLVAEDQEQVDKALAAEAECPSLEWIVYLDGRGLATYEHPKLLSIDALIARGDSRRAAQPQLLKEADALRTPDDIATLIYTSGTTGPPKGAMLTARNISFASYVFTLDGGLLGKQIGPDDTLLSYLPLSHVVERGISVWANLRAHTVVHFAESIDTVTADLAEVQPTVLFAVPRIWEKIQSAVAIRMANASRAKRAVYSIGARWSQTIANDRMANSGAFTWRARVRYAVGYWPLYRPLRKRLGLLRVRHAISGAAPIAPDVLSFFLGLGVPLFEAYGMTENAAVATSNFAGRMRVGTVGEAQPHTEVRLDEQSGEILTRHPGTFAGYWGRPDATAETIDVDGWLHTGDVGEWVDGTHLRVVDRIKDIIITAGGKNIAPSEIENALKSSPYIKEAVVIGDRRPYLAALIGIEYDSVADWASRRRLEFTTYRDLSSKPEVVALIAGVIREANKKLARVEAVRKFRMLTKELDHEDGELTATQKLKRQAFAKTVPHLVDDMYADSSAYPGGDLGRNG</sequence>
<dbReference type="Pfam" id="PF23562">
    <property type="entry name" value="AMP-binding_C_3"/>
    <property type="match status" value="1"/>
</dbReference>
<dbReference type="PANTHER" id="PTHR43272:SF32">
    <property type="entry name" value="AMP-DEPENDENT SYNTHETASE_LIGASE DOMAIN-CONTAINING PROTEIN"/>
    <property type="match status" value="1"/>
</dbReference>
<keyword evidence="3" id="KW-0276">Fatty acid metabolism</keyword>
<organism evidence="8 9">
    <name type="scientific">Microbacterium marmarense</name>
    <dbReference type="NCBI Taxonomy" id="3122051"/>
    <lineage>
        <taxon>Bacteria</taxon>
        <taxon>Bacillati</taxon>
        <taxon>Actinomycetota</taxon>
        <taxon>Actinomycetes</taxon>
        <taxon>Micrococcales</taxon>
        <taxon>Microbacteriaceae</taxon>
        <taxon>Microbacterium</taxon>
    </lineage>
</organism>
<comment type="similarity">
    <text evidence="1">Belongs to the ATP-dependent AMP-binding enzyme family.</text>
</comment>
<evidence type="ECO:0000256" key="4">
    <source>
        <dbReference type="ARBA" id="ARBA00023098"/>
    </source>
</evidence>
<dbReference type="Proteomes" id="UP001368654">
    <property type="component" value="Unassembled WGS sequence"/>
</dbReference>
<keyword evidence="9" id="KW-1185">Reference proteome</keyword>
<dbReference type="Gene3D" id="3.40.50.12780">
    <property type="entry name" value="N-terminal domain of ligase-like"/>
    <property type="match status" value="2"/>
</dbReference>
<keyword evidence="2" id="KW-0436">Ligase</keyword>
<name>A0ABU8LVF8_9MICO</name>
<evidence type="ECO:0000313" key="9">
    <source>
        <dbReference type="Proteomes" id="UP001368654"/>
    </source>
</evidence>
<proteinExistence type="inferred from homology"/>
<gene>
    <name evidence="8" type="ORF">WDU96_09590</name>
</gene>
<evidence type="ECO:0000256" key="3">
    <source>
        <dbReference type="ARBA" id="ARBA00022832"/>
    </source>
</evidence>
<keyword evidence="4" id="KW-0443">Lipid metabolism</keyword>
<comment type="catalytic activity">
    <reaction evidence="5">
        <text>a long-chain fatty acid + ATP + CoA = a long-chain fatty acyl-CoA + AMP + diphosphate</text>
        <dbReference type="Rhea" id="RHEA:15421"/>
        <dbReference type="ChEBI" id="CHEBI:30616"/>
        <dbReference type="ChEBI" id="CHEBI:33019"/>
        <dbReference type="ChEBI" id="CHEBI:57287"/>
        <dbReference type="ChEBI" id="CHEBI:57560"/>
        <dbReference type="ChEBI" id="CHEBI:83139"/>
        <dbReference type="ChEBI" id="CHEBI:456215"/>
        <dbReference type="EC" id="6.2.1.3"/>
    </reaction>
    <physiologicalReaction direction="left-to-right" evidence="5">
        <dbReference type="Rhea" id="RHEA:15422"/>
    </physiologicalReaction>
</comment>
<evidence type="ECO:0000256" key="2">
    <source>
        <dbReference type="ARBA" id="ARBA00022598"/>
    </source>
</evidence>
<evidence type="ECO:0000256" key="1">
    <source>
        <dbReference type="ARBA" id="ARBA00006432"/>
    </source>
</evidence>
<dbReference type="InterPro" id="IPR020845">
    <property type="entry name" value="AMP-binding_CS"/>
</dbReference>
<dbReference type="InterPro" id="IPR045851">
    <property type="entry name" value="AMP-bd_C_sf"/>
</dbReference>
<dbReference type="PROSITE" id="PS00455">
    <property type="entry name" value="AMP_BINDING"/>
    <property type="match status" value="1"/>
</dbReference>
<evidence type="ECO:0000256" key="6">
    <source>
        <dbReference type="ARBA" id="ARBA00032875"/>
    </source>
</evidence>
<dbReference type="Gene3D" id="3.30.300.30">
    <property type="match status" value="1"/>
</dbReference>
<dbReference type="SUPFAM" id="SSF56801">
    <property type="entry name" value="Acetyl-CoA synthetase-like"/>
    <property type="match status" value="1"/>
</dbReference>
<evidence type="ECO:0000259" key="7">
    <source>
        <dbReference type="Pfam" id="PF00501"/>
    </source>
</evidence>
<dbReference type="Pfam" id="PF00501">
    <property type="entry name" value="AMP-binding"/>
    <property type="match status" value="1"/>
</dbReference>
<evidence type="ECO:0000313" key="8">
    <source>
        <dbReference type="EMBL" id="MEJ1155843.1"/>
    </source>
</evidence>
<dbReference type="InterPro" id="IPR042099">
    <property type="entry name" value="ANL_N_sf"/>
</dbReference>
<comment type="caution">
    <text evidence="8">The sequence shown here is derived from an EMBL/GenBank/DDBJ whole genome shotgun (WGS) entry which is preliminary data.</text>
</comment>
<accession>A0ABU8LVF8</accession>
<feature type="domain" description="AMP-dependent synthetase/ligase" evidence="7">
    <location>
        <begin position="22"/>
        <end position="446"/>
    </location>
</feature>
<protein>
    <recommendedName>
        <fullName evidence="6">Acyl-CoA synthetase</fullName>
    </recommendedName>
</protein>
<dbReference type="InterPro" id="IPR000873">
    <property type="entry name" value="AMP-dep_synth/lig_dom"/>
</dbReference>
<dbReference type="PANTHER" id="PTHR43272">
    <property type="entry name" value="LONG-CHAIN-FATTY-ACID--COA LIGASE"/>
    <property type="match status" value="1"/>
</dbReference>
<reference evidence="8 9" key="1">
    <citation type="submission" date="2024-02" db="EMBL/GenBank/DDBJ databases">
        <authorList>
            <person name="Saticioglu I.B."/>
        </authorList>
    </citation>
    <scope>NUCLEOTIDE SEQUENCE [LARGE SCALE GENOMIC DNA]</scope>
    <source>
        <strain evidence="8 9">Mu-86</strain>
    </source>
</reference>